<feature type="region of interest" description="Disordered" evidence="15">
    <location>
        <begin position="658"/>
        <end position="686"/>
    </location>
</feature>
<proteinExistence type="inferred from homology"/>
<evidence type="ECO:0000256" key="4">
    <source>
        <dbReference type="ARBA" id="ARBA00022448"/>
    </source>
</evidence>
<evidence type="ECO:0000256" key="13">
    <source>
        <dbReference type="ARBA" id="ARBA00023121"/>
    </source>
</evidence>
<keyword evidence="10" id="KW-0106">Calcium</keyword>
<evidence type="ECO:0000256" key="16">
    <source>
        <dbReference type="SAM" id="Phobius"/>
    </source>
</evidence>
<comment type="similarity">
    <text evidence="3">Belongs to the extended synaptotagmin family.</text>
</comment>
<dbReference type="InterPro" id="IPR037733">
    <property type="entry name" value="Ext_Synaptotagmin_C2A"/>
</dbReference>
<evidence type="ECO:0000256" key="15">
    <source>
        <dbReference type="SAM" id="MobiDB-lite"/>
    </source>
</evidence>
<reference evidence="19 20" key="1">
    <citation type="submission" date="2015-08" db="EMBL/GenBank/DDBJ databases">
        <title>Ancestral chromatin configuration constrains chromatin evolution on differentiating sex chromosomes in Drosophila.</title>
        <authorList>
            <person name="Zhou Q."/>
            <person name="Bachtrog D."/>
        </authorList>
    </citation>
    <scope>NUCLEOTIDE SEQUENCE [LARGE SCALE GENOMIC DNA]</scope>
    <source>
        <tissue evidence="19">Whole larvae</tissue>
    </source>
</reference>
<dbReference type="OrthoDB" id="1029639at2759"/>
<feature type="region of interest" description="Disordered" evidence="15">
    <location>
        <begin position="1"/>
        <end position="67"/>
    </location>
</feature>
<dbReference type="Gene3D" id="2.60.40.150">
    <property type="entry name" value="C2 domain"/>
    <property type="match status" value="3"/>
</dbReference>
<evidence type="ECO:0000256" key="1">
    <source>
        <dbReference type="ARBA" id="ARBA00004202"/>
    </source>
</evidence>
<protein>
    <submittedName>
        <fullName evidence="19">Esyt2</fullName>
    </submittedName>
</protein>
<evidence type="ECO:0000256" key="10">
    <source>
        <dbReference type="ARBA" id="ARBA00022837"/>
    </source>
</evidence>
<dbReference type="EMBL" id="CP012526">
    <property type="protein sequence ID" value="ALC47074.1"/>
    <property type="molecule type" value="Genomic_DNA"/>
</dbReference>
<dbReference type="FunFam" id="2.60.40.150:FF:000158">
    <property type="entry name" value="extended synaptotagmin-2 isoform X4"/>
    <property type="match status" value="1"/>
</dbReference>
<keyword evidence="8" id="KW-0677">Repeat</keyword>
<dbReference type="GO" id="GO:0005789">
    <property type="term" value="C:endoplasmic reticulum membrane"/>
    <property type="evidence" value="ECO:0007669"/>
    <property type="project" value="UniProtKB-SubCell"/>
</dbReference>
<evidence type="ECO:0000256" key="12">
    <source>
        <dbReference type="ARBA" id="ARBA00023055"/>
    </source>
</evidence>
<dbReference type="SMR" id="A0A0M5J2D6"/>
<dbReference type="InterPro" id="IPR051634">
    <property type="entry name" value="Extended_Synaptotagmin"/>
</dbReference>
<dbReference type="FunFam" id="2.60.40.150:FF:000155">
    <property type="entry name" value="extended synaptotagmin-2 isoform X1"/>
    <property type="match status" value="1"/>
</dbReference>
<dbReference type="FunFam" id="2.60.40.150:FF:000093">
    <property type="entry name" value="Extended synaptotagmin 3"/>
    <property type="match status" value="1"/>
</dbReference>
<dbReference type="GO" id="GO:0061817">
    <property type="term" value="P:endoplasmic reticulum-plasma membrane tethering"/>
    <property type="evidence" value="ECO:0007669"/>
    <property type="project" value="InterPro"/>
</dbReference>
<dbReference type="STRING" id="30019.A0A0M5J2D6"/>
<sequence length="851" mass="94301">MSDNNATASSVPLADFVVPPPDEQQQEQPIVPLAASKKMTEPPAATPTATATATTTATTNANGSAVAAKSRTDDDSSIFSLIYSVGKKVAIVGSIYLVGYMGWSVAWLIAPVILSVARDQMAKTSEKKRNIAKVSALASEKDVILARIDELPAWVYFPDVERAEWLNKILKQVWPNANHFARTLVKETIEPNVALALSQYKMNGFRFDRIILGTIPPRIGGVKIYDKNVDRNEIIMDLDLFYASDCDINFYLGGMKGGIKDFQIHGWVRVVMKPLIRSMPLVGGLQIFFLNNPNIDFNLVGVIDFMDMPGLSDLLRRIIVEQIGNVMVLPNKLPISLSEEVSAVALKMPEPEGLLRIHVVEAKNLMKKDISVLGKGKSDPYAIINVGAQEFRTQIIDNNVNPKWDYWCEAVVEVSQRAILVFRLFDWDRTSDDESLGRASVDVASVIKKGVLDTWLALEDAKHGDLHVRLQWYKLTPDPNDLQQILLETQLLRVTTMSSAVLSVFIDSARHLKQARANSKPDPYLVCSVNKQKKQTAMILRDDSPVWEQGFTFLVTNPDNECLNIKIFDQKTGNDIGQYTYNLSALIKQFNMEIIQQPFQLQKSGPESKLYMSLSLRILKAGEIEEDTEGSEQAAITRSSSVKVPDAIIVAPATNKDAQANGKRLSTESPISEEEPMKPSSGALSASASLEKPISEIASSVLTHRMPELVSSAGDHGLGRIQLSIIYSAQRQKLDITIHKIMNIPLRDPSSIPDPYVKLYLLPGRSKESKRKTSVIKDNCNPVYETSVEYVISISELRHTSLEVTVCTQKGFLSSGSPIIGMLKIPLDDAEITTTAGLKSWYDLEPEHKHD</sequence>
<evidence type="ECO:0000256" key="5">
    <source>
        <dbReference type="ARBA" id="ARBA00022475"/>
    </source>
</evidence>
<evidence type="ECO:0000256" key="7">
    <source>
        <dbReference type="ARBA" id="ARBA00022723"/>
    </source>
</evidence>
<dbReference type="PANTHER" id="PTHR45761">
    <property type="entry name" value="EXTENDED SYNAPTOTAGMIN-LIKE PROTEIN 2, ISOFORM C"/>
    <property type="match status" value="1"/>
</dbReference>
<dbReference type="GO" id="GO:0031210">
    <property type="term" value="F:phosphatidylcholine binding"/>
    <property type="evidence" value="ECO:0007669"/>
    <property type="project" value="TreeGrafter"/>
</dbReference>
<organism evidence="19 20">
    <name type="scientific">Drosophila busckii</name>
    <name type="common">Fruit fly</name>
    <dbReference type="NCBI Taxonomy" id="30019"/>
    <lineage>
        <taxon>Eukaryota</taxon>
        <taxon>Metazoa</taxon>
        <taxon>Ecdysozoa</taxon>
        <taxon>Arthropoda</taxon>
        <taxon>Hexapoda</taxon>
        <taxon>Insecta</taxon>
        <taxon>Pterygota</taxon>
        <taxon>Neoptera</taxon>
        <taxon>Endopterygota</taxon>
        <taxon>Diptera</taxon>
        <taxon>Brachycera</taxon>
        <taxon>Muscomorpha</taxon>
        <taxon>Ephydroidea</taxon>
        <taxon>Drosophilidae</taxon>
        <taxon>Drosophila</taxon>
    </lineage>
</organism>
<name>A0A0M5J2D6_DROBS</name>
<dbReference type="GO" id="GO:0005509">
    <property type="term" value="F:calcium ion binding"/>
    <property type="evidence" value="ECO:0007669"/>
    <property type="project" value="TreeGrafter"/>
</dbReference>
<dbReference type="GO" id="GO:0006869">
    <property type="term" value="P:lipid transport"/>
    <property type="evidence" value="ECO:0007669"/>
    <property type="project" value="UniProtKB-KW"/>
</dbReference>
<dbReference type="CDD" id="cd04050">
    <property type="entry name" value="C2B_Synaptotagmin-like"/>
    <property type="match status" value="1"/>
</dbReference>
<dbReference type="InterPro" id="IPR037752">
    <property type="entry name" value="C2C_KIAA1228"/>
</dbReference>
<evidence type="ECO:0000256" key="11">
    <source>
        <dbReference type="ARBA" id="ARBA00022989"/>
    </source>
</evidence>
<feature type="domain" description="SMP-LTD" evidence="18">
    <location>
        <begin position="159"/>
        <end position="338"/>
    </location>
</feature>
<accession>A0A0M5J2D6</accession>
<keyword evidence="5" id="KW-1003">Cell membrane</keyword>
<evidence type="ECO:0000313" key="19">
    <source>
        <dbReference type="EMBL" id="ALC47074.1"/>
    </source>
</evidence>
<keyword evidence="20" id="KW-1185">Reference proteome</keyword>
<dbReference type="Pfam" id="PF00168">
    <property type="entry name" value="C2"/>
    <property type="match status" value="3"/>
</dbReference>
<dbReference type="AlphaFoldDB" id="A0A0M5J2D6"/>
<keyword evidence="11 16" id="KW-1133">Transmembrane helix</keyword>
<dbReference type="InterPro" id="IPR035892">
    <property type="entry name" value="C2_domain_sf"/>
</dbReference>
<dbReference type="SUPFAM" id="SSF49562">
    <property type="entry name" value="C2 domain (Calcium/lipid-binding domain, CaLB)"/>
    <property type="match status" value="3"/>
</dbReference>
<evidence type="ECO:0000259" key="17">
    <source>
        <dbReference type="PROSITE" id="PS50004"/>
    </source>
</evidence>
<keyword evidence="12" id="KW-0445">Lipid transport</keyword>
<keyword evidence="4" id="KW-0813">Transport</keyword>
<keyword evidence="13" id="KW-0446">Lipid-binding</keyword>
<dbReference type="Pfam" id="PF17047">
    <property type="entry name" value="SMP_LBD"/>
    <property type="match status" value="1"/>
</dbReference>
<evidence type="ECO:0000256" key="6">
    <source>
        <dbReference type="ARBA" id="ARBA00022692"/>
    </source>
</evidence>
<feature type="domain" description="C2" evidence="17">
    <location>
        <begin position="717"/>
        <end position="842"/>
    </location>
</feature>
<keyword evidence="9" id="KW-0256">Endoplasmic reticulum</keyword>
<dbReference type="SMART" id="SM00239">
    <property type="entry name" value="C2"/>
    <property type="match status" value="3"/>
</dbReference>
<evidence type="ECO:0000256" key="2">
    <source>
        <dbReference type="ARBA" id="ARBA00004477"/>
    </source>
</evidence>
<dbReference type="InterPro" id="IPR039010">
    <property type="entry name" value="Synaptotagmin_SMP"/>
</dbReference>
<feature type="domain" description="C2" evidence="17">
    <location>
        <begin position="478"/>
        <end position="611"/>
    </location>
</feature>
<evidence type="ECO:0000256" key="8">
    <source>
        <dbReference type="ARBA" id="ARBA00022737"/>
    </source>
</evidence>
<dbReference type="Proteomes" id="UP000494163">
    <property type="component" value="Chromosome 3R"/>
</dbReference>
<dbReference type="OMA" id="CEAPVFI"/>
<comment type="subcellular location">
    <subcellularLocation>
        <location evidence="1">Cell membrane</location>
        <topology evidence="1">Peripheral membrane protein</topology>
    </subcellularLocation>
    <subcellularLocation>
        <location evidence="2">Endoplasmic reticulum membrane</location>
        <topology evidence="2">Multi-pass membrane protein</topology>
    </subcellularLocation>
</comment>
<dbReference type="CDD" id="cd08391">
    <property type="entry name" value="C2A_C2C_Synaptotagmin_like"/>
    <property type="match status" value="1"/>
</dbReference>
<feature type="compositionally biased region" description="Low complexity" evidence="15">
    <location>
        <begin position="42"/>
        <end position="59"/>
    </location>
</feature>
<keyword evidence="7" id="KW-0479">Metal-binding</keyword>
<keyword evidence="6 16" id="KW-0812">Transmembrane</keyword>
<dbReference type="InterPro" id="IPR037749">
    <property type="entry name" value="Ext_Synaptotagmin_C2B"/>
</dbReference>
<feature type="transmembrane region" description="Helical" evidence="16">
    <location>
        <begin position="89"/>
        <end position="114"/>
    </location>
</feature>
<dbReference type="InterPro" id="IPR000008">
    <property type="entry name" value="C2_dom"/>
</dbReference>
<feature type="domain" description="C2" evidence="17">
    <location>
        <begin position="329"/>
        <end position="456"/>
    </location>
</feature>
<dbReference type="CDD" id="cd04030">
    <property type="entry name" value="C2C_KIAA1228"/>
    <property type="match status" value="1"/>
</dbReference>
<evidence type="ECO:0000256" key="3">
    <source>
        <dbReference type="ARBA" id="ARBA00005867"/>
    </source>
</evidence>
<dbReference type="GO" id="GO:0005544">
    <property type="term" value="F:calcium-dependent phospholipid binding"/>
    <property type="evidence" value="ECO:0007669"/>
    <property type="project" value="TreeGrafter"/>
</dbReference>
<dbReference type="GO" id="GO:0005886">
    <property type="term" value="C:plasma membrane"/>
    <property type="evidence" value="ECO:0007669"/>
    <property type="project" value="UniProtKB-SubCell"/>
</dbReference>
<evidence type="ECO:0000256" key="9">
    <source>
        <dbReference type="ARBA" id="ARBA00022824"/>
    </source>
</evidence>
<evidence type="ECO:0000256" key="14">
    <source>
        <dbReference type="ARBA" id="ARBA00023136"/>
    </source>
</evidence>
<dbReference type="PROSITE" id="PS50004">
    <property type="entry name" value="C2"/>
    <property type="match status" value="3"/>
</dbReference>
<dbReference type="InterPro" id="IPR031468">
    <property type="entry name" value="SMP_LBD"/>
</dbReference>
<feature type="compositionally biased region" description="Polar residues" evidence="15">
    <location>
        <begin position="1"/>
        <end position="10"/>
    </location>
</feature>
<evidence type="ECO:0000313" key="20">
    <source>
        <dbReference type="Proteomes" id="UP000494163"/>
    </source>
</evidence>
<gene>
    <name evidence="19" type="ORF">Dbus_chr3Rg1824</name>
</gene>
<dbReference type="GO" id="GO:0035091">
    <property type="term" value="F:phosphatidylinositol binding"/>
    <property type="evidence" value="ECO:0007669"/>
    <property type="project" value="TreeGrafter"/>
</dbReference>
<keyword evidence="14 16" id="KW-0472">Membrane</keyword>
<dbReference type="CDD" id="cd21670">
    <property type="entry name" value="SMP_ESyt"/>
    <property type="match status" value="1"/>
</dbReference>
<dbReference type="PROSITE" id="PS51847">
    <property type="entry name" value="SMP"/>
    <property type="match status" value="1"/>
</dbReference>
<dbReference type="GO" id="GO:0008429">
    <property type="term" value="F:phosphatidylethanolamine binding"/>
    <property type="evidence" value="ECO:0007669"/>
    <property type="project" value="TreeGrafter"/>
</dbReference>
<evidence type="ECO:0000259" key="18">
    <source>
        <dbReference type="PROSITE" id="PS51847"/>
    </source>
</evidence>
<dbReference type="PANTHER" id="PTHR45761:SF1">
    <property type="entry name" value="EXTENDED SYNAPTOTAGMIN-LIKE PROTEIN 2, ISOFORM C"/>
    <property type="match status" value="1"/>
</dbReference>